<dbReference type="Proteomes" id="UP000245865">
    <property type="component" value="Unassembled WGS sequence"/>
</dbReference>
<keyword evidence="1" id="KW-1133">Transmembrane helix</keyword>
<dbReference type="PANTHER" id="PTHR12302">
    <property type="entry name" value="EBNA2 BINDING PROTEIN P100"/>
    <property type="match status" value="1"/>
</dbReference>
<evidence type="ECO:0000256" key="1">
    <source>
        <dbReference type="SAM" id="Phobius"/>
    </source>
</evidence>
<dbReference type="AlphaFoldDB" id="A0A316J9U3"/>
<gene>
    <name evidence="3" type="ORF">DKP76_09805</name>
</gene>
<proteinExistence type="predicted"/>
<keyword evidence="1" id="KW-0472">Membrane</keyword>
<keyword evidence="1" id="KW-0812">Transmembrane</keyword>
<dbReference type="EMBL" id="QGDB01000003">
    <property type="protein sequence ID" value="PWL18021.1"/>
    <property type="molecule type" value="Genomic_DNA"/>
</dbReference>
<comment type="caution">
    <text evidence="3">The sequence shown here is derived from an EMBL/GenBank/DDBJ whole genome shotgun (WGS) entry which is preliminary data.</text>
</comment>
<dbReference type="Gene3D" id="2.40.50.90">
    <property type="match status" value="1"/>
</dbReference>
<protein>
    <submittedName>
        <fullName evidence="3">Nuclease</fullName>
    </submittedName>
</protein>
<dbReference type="SMART" id="SM00318">
    <property type="entry name" value="SNc"/>
    <property type="match status" value="1"/>
</dbReference>
<organism evidence="3 4">
    <name type="scientific">Falsochrobactrum shanghaiense</name>
    <dbReference type="NCBI Taxonomy" id="2201899"/>
    <lineage>
        <taxon>Bacteria</taxon>
        <taxon>Pseudomonadati</taxon>
        <taxon>Pseudomonadota</taxon>
        <taxon>Alphaproteobacteria</taxon>
        <taxon>Hyphomicrobiales</taxon>
        <taxon>Brucellaceae</taxon>
        <taxon>Falsochrobactrum</taxon>
    </lineage>
</organism>
<dbReference type="PANTHER" id="PTHR12302:SF26">
    <property type="entry name" value="BLR1266 PROTEIN"/>
    <property type="match status" value="1"/>
</dbReference>
<dbReference type="Pfam" id="PF00565">
    <property type="entry name" value="SNase"/>
    <property type="match status" value="1"/>
</dbReference>
<dbReference type="InterPro" id="IPR016071">
    <property type="entry name" value="Staphylococal_nuclease_OB-fold"/>
</dbReference>
<accession>A0A316J9U3</accession>
<feature type="transmembrane region" description="Helical" evidence="1">
    <location>
        <begin position="21"/>
        <end position="43"/>
    </location>
</feature>
<dbReference type="SUPFAM" id="SSF50199">
    <property type="entry name" value="Staphylococcal nuclease"/>
    <property type="match status" value="1"/>
</dbReference>
<dbReference type="RefSeq" id="WP_109706256.1">
    <property type="nucleotide sequence ID" value="NZ_QGDB01000003.1"/>
</dbReference>
<reference evidence="3 4" key="1">
    <citation type="submission" date="2018-05" db="EMBL/GenBank/DDBJ databases">
        <title>Comparative genomic sequence analysis between strain HN4 and CCM 8460T (Falsochrobactrum ovis) will provide more evidence to prove that HN4 is a new species of Falsochrobactrum.</title>
        <authorList>
            <person name="Lyu W."/>
            <person name="Sun L."/>
            <person name="Yao L."/>
        </authorList>
    </citation>
    <scope>NUCLEOTIDE SEQUENCE [LARGE SCALE GENOMIC DNA]</scope>
    <source>
        <strain evidence="3 4">HN4</strain>
    </source>
</reference>
<evidence type="ECO:0000313" key="4">
    <source>
        <dbReference type="Proteomes" id="UP000245865"/>
    </source>
</evidence>
<evidence type="ECO:0000259" key="2">
    <source>
        <dbReference type="PROSITE" id="PS50830"/>
    </source>
</evidence>
<keyword evidence="4" id="KW-1185">Reference proteome</keyword>
<dbReference type="PROSITE" id="PS50830">
    <property type="entry name" value="TNASE_3"/>
    <property type="match status" value="1"/>
</dbReference>
<dbReference type="InterPro" id="IPR035437">
    <property type="entry name" value="SNase_OB-fold_sf"/>
</dbReference>
<name>A0A316J9U3_9HYPH</name>
<feature type="domain" description="TNase-like" evidence="2">
    <location>
        <begin position="50"/>
        <end position="169"/>
    </location>
</feature>
<sequence>MKGKRRAYQRFYRRRSGRKTRGIYSILLTLLLFSGLIAIITSLPDNRGSLETLSGIPYVIDGDTVVLNHIHIRLLGIDAPEMEQLCQKADREYACGKEARNMLRNRIGKAPIQCGKAGIDKYGRTLATCYLGEADLNQWMVEQGWAVAYGSYRSDEAHARREQRGLWAGQFEAPSQWRKEHHKADADAETGHELSRPGVMGELIHYIRKRIIAFFYS</sequence>
<evidence type="ECO:0000313" key="3">
    <source>
        <dbReference type="EMBL" id="PWL18021.1"/>
    </source>
</evidence>
<dbReference type="OrthoDB" id="9805504at2"/>